<dbReference type="Pfam" id="PF01641">
    <property type="entry name" value="SelR"/>
    <property type="match status" value="1"/>
</dbReference>
<evidence type="ECO:0000256" key="2">
    <source>
        <dbReference type="ARBA" id="ARBA00023002"/>
    </source>
</evidence>
<dbReference type="InterPro" id="IPR028427">
    <property type="entry name" value="Met_Sox_Rdtase_MsrB"/>
</dbReference>
<comment type="cofactor">
    <cofactor evidence="4">
        <name>Zn(2+)</name>
        <dbReference type="ChEBI" id="CHEBI:29105"/>
    </cofactor>
    <text evidence="4">Binds 1 zinc ion per subunit. The zinc ion is important for the structural integrity of the protein.</text>
</comment>
<dbReference type="EMBL" id="JAUGZK010000003">
    <property type="protein sequence ID" value="MEE2023715.1"/>
    <property type="molecule type" value="Genomic_DNA"/>
</dbReference>
<feature type="domain" description="MsrB" evidence="5">
    <location>
        <begin position="5"/>
        <end position="126"/>
    </location>
</feature>
<protein>
    <recommendedName>
        <fullName evidence="4">Peptide methionine sulfoxide reductase MsrB</fullName>
        <ecNumber evidence="4">1.8.4.12</ecNumber>
    </recommendedName>
    <alternativeName>
        <fullName evidence="4">Peptide-methionine (R)-S-oxide reductase</fullName>
    </alternativeName>
</protein>
<keyword evidence="7" id="KW-1185">Reference proteome</keyword>
<comment type="caution">
    <text evidence="6">The sequence shown here is derived from an EMBL/GenBank/DDBJ whole genome shotgun (WGS) entry which is preliminary data.</text>
</comment>
<keyword evidence="2 4" id="KW-0560">Oxidoreductase</keyword>
<accession>A0ABU7JDI8</accession>
<comment type="catalytic activity">
    <reaction evidence="3 4">
        <text>L-methionyl-[protein] + [thioredoxin]-disulfide + H2O = L-methionyl-(R)-S-oxide-[protein] + [thioredoxin]-dithiol</text>
        <dbReference type="Rhea" id="RHEA:24164"/>
        <dbReference type="Rhea" id="RHEA-COMP:10698"/>
        <dbReference type="Rhea" id="RHEA-COMP:10700"/>
        <dbReference type="Rhea" id="RHEA-COMP:12313"/>
        <dbReference type="Rhea" id="RHEA-COMP:12314"/>
        <dbReference type="ChEBI" id="CHEBI:15377"/>
        <dbReference type="ChEBI" id="CHEBI:16044"/>
        <dbReference type="ChEBI" id="CHEBI:29950"/>
        <dbReference type="ChEBI" id="CHEBI:45764"/>
        <dbReference type="ChEBI" id="CHEBI:50058"/>
        <dbReference type="EC" id="1.8.4.12"/>
    </reaction>
</comment>
<organism evidence="6 7">
    <name type="scientific">Alkalimonas mucilaginosa</name>
    <dbReference type="NCBI Taxonomy" id="3057676"/>
    <lineage>
        <taxon>Bacteria</taxon>
        <taxon>Pseudomonadati</taxon>
        <taxon>Pseudomonadota</taxon>
        <taxon>Gammaproteobacteria</taxon>
        <taxon>Alkalimonas</taxon>
    </lineage>
</organism>
<evidence type="ECO:0000256" key="4">
    <source>
        <dbReference type="HAMAP-Rule" id="MF_01400"/>
    </source>
</evidence>
<sequence length="129" mass="14458">MKKSDAEWQQQLSPEQYRVTRLKGTELPFSGELLYQEAKGSYHCICCGTALFDSAAKFDAGCGWPSFYQSLADKVRYQHDQSHGMSRTEILCAQCDAHLGHVFDDGPAPTGQRYCVNSVSLQFSPEKKL</sequence>
<feature type="active site" description="Nucleophile" evidence="4">
    <location>
        <position position="115"/>
    </location>
</feature>
<comment type="similarity">
    <text evidence="1 4">Belongs to the MsrB Met sulfoxide reductase family.</text>
</comment>
<dbReference type="Gene3D" id="2.170.150.20">
    <property type="entry name" value="Peptide methionine sulfoxide reductase"/>
    <property type="match status" value="1"/>
</dbReference>
<feature type="binding site" evidence="4">
    <location>
        <position position="44"/>
    </location>
    <ligand>
        <name>Zn(2+)</name>
        <dbReference type="ChEBI" id="CHEBI:29105"/>
    </ligand>
</feature>
<feature type="binding site" evidence="4">
    <location>
        <position position="95"/>
    </location>
    <ligand>
        <name>Zn(2+)</name>
        <dbReference type="ChEBI" id="CHEBI:29105"/>
    </ligand>
</feature>
<dbReference type="EC" id="1.8.4.12" evidence="4"/>
<dbReference type="Proteomes" id="UP001339167">
    <property type="component" value="Unassembled WGS sequence"/>
</dbReference>
<evidence type="ECO:0000259" key="5">
    <source>
        <dbReference type="PROSITE" id="PS51790"/>
    </source>
</evidence>
<dbReference type="NCBIfam" id="TIGR00357">
    <property type="entry name" value="peptide-methionine (R)-S-oxide reductase MsrB"/>
    <property type="match status" value="1"/>
</dbReference>
<dbReference type="HAMAP" id="MF_01400">
    <property type="entry name" value="MsrB"/>
    <property type="match status" value="1"/>
</dbReference>
<evidence type="ECO:0000313" key="6">
    <source>
        <dbReference type="EMBL" id="MEE2023715.1"/>
    </source>
</evidence>
<keyword evidence="4" id="KW-0479">Metal-binding</keyword>
<gene>
    <name evidence="4 6" type="primary">msrB</name>
    <name evidence="6" type="ORF">QWF21_05605</name>
</gene>
<dbReference type="SUPFAM" id="SSF51316">
    <property type="entry name" value="Mss4-like"/>
    <property type="match status" value="1"/>
</dbReference>
<keyword evidence="4" id="KW-0862">Zinc</keyword>
<evidence type="ECO:0000256" key="1">
    <source>
        <dbReference type="ARBA" id="ARBA00007174"/>
    </source>
</evidence>
<dbReference type="GO" id="GO:0033743">
    <property type="term" value="F:peptide-methionine (R)-S-oxide reductase activity"/>
    <property type="evidence" value="ECO:0007669"/>
    <property type="project" value="UniProtKB-EC"/>
</dbReference>
<name>A0ABU7JDI8_9GAMM</name>
<evidence type="ECO:0000313" key="7">
    <source>
        <dbReference type="Proteomes" id="UP001339167"/>
    </source>
</evidence>
<dbReference type="PANTHER" id="PTHR10173">
    <property type="entry name" value="METHIONINE SULFOXIDE REDUCTASE"/>
    <property type="match status" value="1"/>
</dbReference>
<reference evidence="6 7" key="1">
    <citation type="submission" date="2023-06" db="EMBL/GenBank/DDBJ databases">
        <title>Alkalimonas sp., MEB004 an alkaliphilic bacterium isolated from Lonar Lake, India.</title>
        <authorList>
            <person name="Joshi A."/>
            <person name="Thite S."/>
        </authorList>
    </citation>
    <scope>NUCLEOTIDE SEQUENCE [LARGE SCALE GENOMIC DNA]</scope>
    <source>
        <strain evidence="6 7">MEB004</strain>
    </source>
</reference>
<feature type="binding site" evidence="4">
    <location>
        <position position="92"/>
    </location>
    <ligand>
        <name>Zn(2+)</name>
        <dbReference type="ChEBI" id="CHEBI:29105"/>
    </ligand>
</feature>
<dbReference type="RefSeq" id="WP_330087066.1">
    <property type="nucleotide sequence ID" value="NZ_JAUGZK010000003.1"/>
</dbReference>
<feature type="binding site" evidence="4">
    <location>
        <position position="47"/>
    </location>
    <ligand>
        <name>Zn(2+)</name>
        <dbReference type="ChEBI" id="CHEBI:29105"/>
    </ligand>
</feature>
<proteinExistence type="inferred from homology"/>
<evidence type="ECO:0000256" key="3">
    <source>
        <dbReference type="ARBA" id="ARBA00048488"/>
    </source>
</evidence>
<dbReference type="InterPro" id="IPR011057">
    <property type="entry name" value="Mss4-like_sf"/>
</dbReference>
<dbReference type="PROSITE" id="PS51790">
    <property type="entry name" value="MSRB"/>
    <property type="match status" value="1"/>
</dbReference>
<dbReference type="PANTHER" id="PTHR10173:SF52">
    <property type="entry name" value="METHIONINE-R-SULFOXIDE REDUCTASE B1"/>
    <property type="match status" value="1"/>
</dbReference>
<dbReference type="InterPro" id="IPR002579">
    <property type="entry name" value="Met_Sox_Rdtase_MsrB_dom"/>
</dbReference>